<gene>
    <name evidence="1" type="ORF">NPIL_308401</name>
</gene>
<organism evidence="1 2">
    <name type="scientific">Nephila pilipes</name>
    <name type="common">Giant wood spider</name>
    <name type="synonym">Nephila maculata</name>
    <dbReference type="NCBI Taxonomy" id="299642"/>
    <lineage>
        <taxon>Eukaryota</taxon>
        <taxon>Metazoa</taxon>
        <taxon>Ecdysozoa</taxon>
        <taxon>Arthropoda</taxon>
        <taxon>Chelicerata</taxon>
        <taxon>Arachnida</taxon>
        <taxon>Araneae</taxon>
        <taxon>Araneomorphae</taxon>
        <taxon>Entelegynae</taxon>
        <taxon>Araneoidea</taxon>
        <taxon>Nephilidae</taxon>
        <taxon>Nephila</taxon>
    </lineage>
</organism>
<dbReference type="AlphaFoldDB" id="A0A8X6NS83"/>
<reference evidence="1" key="1">
    <citation type="submission" date="2020-08" db="EMBL/GenBank/DDBJ databases">
        <title>Multicomponent nature underlies the extraordinary mechanical properties of spider dragline silk.</title>
        <authorList>
            <person name="Kono N."/>
            <person name="Nakamura H."/>
            <person name="Mori M."/>
            <person name="Yoshida Y."/>
            <person name="Ohtoshi R."/>
            <person name="Malay A.D."/>
            <person name="Moran D.A.P."/>
            <person name="Tomita M."/>
            <person name="Numata K."/>
            <person name="Arakawa K."/>
        </authorList>
    </citation>
    <scope>NUCLEOTIDE SEQUENCE</scope>
</reference>
<comment type="caution">
    <text evidence="1">The sequence shown here is derived from an EMBL/GenBank/DDBJ whole genome shotgun (WGS) entry which is preliminary data.</text>
</comment>
<evidence type="ECO:0000313" key="2">
    <source>
        <dbReference type="Proteomes" id="UP000887013"/>
    </source>
</evidence>
<protein>
    <submittedName>
        <fullName evidence="1">Uncharacterized protein</fullName>
    </submittedName>
</protein>
<proteinExistence type="predicted"/>
<name>A0A8X6NS83_NEPPI</name>
<sequence>MTLPSVTSLEITQGETRYNAQLFLFTLIVELDCMLPELPHPRPTSPFFGLILLRCVKDPEDEGTWLVTKHLLTNKSTRSRECRLPGNMPELVS</sequence>
<dbReference type="EMBL" id="BMAW01061471">
    <property type="protein sequence ID" value="GFT31274.1"/>
    <property type="molecule type" value="Genomic_DNA"/>
</dbReference>
<keyword evidence="2" id="KW-1185">Reference proteome</keyword>
<dbReference type="Proteomes" id="UP000887013">
    <property type="component" value="Unassembled WGS sequence"/>
</dbReference>
<accession>A0A8X6NS83</accession>
<evidence type="ECO:0000313" key="1">
    <source>
        <dbReference type="EMBL" id="GFT31274.1"/>
    </source>
</evidence>